<proteinExistence type="inferred from homology"/>
<dbReference type="GO" id="GO:0005739">
    <property type="term" value="C:mitochondrion"/>
    <property type="evidence" value="ECO:0007669"/>
    <property type="project" value="TreeGrafter"/>
</dbReference>
<dbReference type="AlphaFoldDB" id="A0A8T2ILE4"/>
<evidence type="ECO:0000256" key="3">
    <source>
        <dbReference type="ARBA" id="ARBA00022898"/>
    </source>
</evidence>
<gene>
    <name evidence="5" type="ORF">GDO86_019616</name>
</gene>
<evidence type="ECO:0000313" key="6">
    <source>
        <dbReference type="Proteomes" id="UP000812440"/>
    </source>
</evidence>
<evidence type="ECO:0000256" key="4">
    <source>
        <dbReference type="SAM" id="MobiDB-lite"/>
    </source>
</evidence>
<sequence length="102" mass="10791">NSKNASLNGCENGAANQNGSSFMASDTVINLAPSSKEKPDPNNLVFGSVFTDHMLCIEWSKDGGWEKPVIKPFQNLSVHPAISAFHYAVQVSGPDGISPSSV</sequence>
<evidence type="ECO:0000256" key="1">
    <source>
        <dbReference type="ARBA" id="ARBA00001933"/>
    </source>
</evidence>
<dbReference type="InterPro" id="IPR043131">
    <property type="entry name" value="BCAT-like_N"/>
</dbReference>
<reference evidence="5" key="1">
    <citation type="thesis" date="2020" institute="ProQuest LLC" country="789 East Eisenhower Parkway, Ann Arbor, MI, USA">
        <title>Comparative Genomics and Chromosome Evolution.</title>
        <authorList>
            <person name="Mudd A.B."/>
        </authorList>
    </citation>
    <scope>NUCLEOTIDE SEQUENCE</scope>
    <source>
        <strain evidence="5">Female2</strain>
        <tissue evidence="5">Blood</tissue>
    </source>
</reference>
<protein>
    <submittedName>
        <fullName evidence="5">Uncharacterized protein</fullName>
    </submittedName>
</protein>
<accession>A0A8T2ILE4</accession>
<comment type="caution">
    <text evidence="5">The sequence shown here is derived from an EMBL/GenBank/DDBJ whole genome shotgun (WGS) entry which is preliminary data.</text>
</comment>
<organism evidence="5 6">
    <name type="scientific">Hymenochirus boettgeri</name>
    <name type="common">Congo dwarf clawed frog</name>
    <dbReference type="NCBI Taxonomy" id="247094"/>
    <lineage>
        <taxon>Eukaryota</taxon>
        <taxon>Metazoa</taxon>
        <taxon>Chordata</taxon>
        <taxon>Craniata</taxon>
        <taxon>Vertebrata</taxon>
        <taxon>Euteleostomi</taxon>
        <taxon>Amphibia</taxon>
        <taxon>Batrachia</taxon>
        <taxon>Anura</taxon>
        <taxon>Pipoidea</taxon>
        <taxon>Pipidae</taxon>
        <taxon>Pipinae</taxon>
        <taxon>Hymenochirus</taxon>
    </lineage>
</organism>
<keyword evidence="3" id="KW-0663">Pyridoxal phosphate</keyword>
<comment type="similarity">
    <text evidence="2">Belongs to the class-IV pyridoxal-phosphate-dependent aminotransferase family.</text>
</comment>
<comment type="cofactor">
    <cofactor evidence="1">
        <name>pyridoxal 5'-phosphate</name>
        <dbReference type="ChEBI" id="CHEBI:597326"/>
    </cofactor>
</comment>
<dbReference type="GO" id="GO:0009098">
    <property type="term" value="P:L-leucine biosynthetic process"/>
    <property type="evidence" value="ECO:0007669"/>
    <property type="project" value="TreeGrafter"/>
</dbReference>
<feature type="non-terminal residue" evidence="5">
    <location>
        <position position="102"/>
    </location>
</feature>
<dbReference type="OrthoDB" id="1732691at2759"/>
<dbReference type="PANTHER" id="PTHR11825:SF70">
    <property type="entry name" value="BRANCHED-CHAIN-AMINO-ACID AMINOTRANSFERASE, CYTOSOLIC"/>
    <property type="match status" value="1"/>
</dbReference>
<dbReference type="Proteomes" id="UP000812440">
    <property type="component" value="Unassembled WGS sequence"/>
</dbReference>
<feature type="region of interest" description="Disordered" evidence="4">
    <location>
        <begin position="1"/>
        <end position="21"/>
    </location>
</feature>
<dbReference type="GO" id="GO:0009099">
    <property type="term" value="P:L-valine biosynthetic process"/>
    <property type="evidence" value="ECO:0007669"/>
    <property type="project" value="TreeGrafter"/>
</dbReference>
<evidence type="ECO:0000256" key="2">
    <source>
        <dbReference type="ARBA" id="ARBA00009320"/>
    </source>
</evidence>
<dbReference type="PANTHER" id="PTHR11825">
    <property type="entry name" value="SUBGROUP IIII AMINOTRANSFERASE"/>
    <property type="match status" value="1"/>
</dbReference>
<name>A0A8T2ILE4_9PIPI</name>
<dbReference type="InterPro" id="IPR036038">
    <property type="entry name" value="Aminotransferase-like"/>
</dbReference>
<dbReference type="Gene3D" id="3.30.470.10">
    <property type="match status" value="1"/>
</dbReference>
<dbReference type="EMBL" id="JAACNH010000445">
    <property type="protein sequence ID" value="KAG8430976.1"/>
    <property type="molecule type" value="Genomic_DNA"/>
</dbReference>
<dbReference type="InterPro" id="IPR005786">
    <property type="entry name" value="B_amino_transII"/>
</dbReference>
<dbReference type="GO" id="GO:0004084">
    <property type="term" value="F:branched-chain-amino-acid transaminase activity"/>
    <property type="evidence" value="ECO:0007669"/>
    <property type="project" value="InterPro"/>
</dbReference>
<evidence type="ECO:0000313" key="5">
    <source>
        <dbReference type="EMBL" id="KAG8430976.1"/>
    </source>
</evidence>
<dbReference type="SUPFAM" id="SSF56752">
    <property type="entry name" value="D-aminoacid aminotransferase-like PLP-dependent enzymes"/>
    <property type="match status" value="1"/>
</dbReference>
<keyword evidence="6" id="KW-1185">Reference proteome</keyword>